<reference evidence="2 3" key="1">
    <citation type="submission" date="2009-01" db="EMBL/GenBank/DDBJ databases">
        <authorList>
            <person name="Fulton L."/>
            <person name="Clifton S."/>
            <person name="Fulton B."/>
            <person name="Xu J."/>
            <person name="Minx P."/>
            <person name="Pepin K.H."/>
            <person name="Johnson M."/>
            <person name="Bhonagiri V."/>
            <person name="Nash W.E."/>
            <person name="Mardis E.R."/>
            <person name="Wilson R.K."/>
        </authorList>
    </citation>
    <scope>NUCLEOTIDE SEQUENCE [LARGE SCALE GENOMIC DNA]</scope>
    <source>
        <strain evidence="2 3">DSM 5476</strain>
    </source>
</reference>
<protein>
    <submittedName>
        <fullName evidence="2">Uncharacterized protein</fullName>
    </submittedName>
</protein>
<comment type="caution">
    <text evidence="2">The sequence shown here is derived from an EMBL/GenBank/DDBJ whole genome shotgun (WGS) entry which is preliminary data.</text>
</comment>
<feature type="transmembrane region" description="Helical" evidence="1">
    <location>
        <begin position="21"/>
        <end position="39"/>
    </location>
</feature>
<dbReference type="EMBL" id="ACEC01000134">
    <property type="protein sequence ID" value="EEG28571.1"/>
    <property type="molecule type" value="Genomic_DNA"/>
</dbReference>
<evidence type="ECO:0000256" key="1">
    <source>
        <dbReference type="SAM" id="Phobius"/>
    </source>
</evidence>
<dbReference type="AlphaFoldDB" id="C0EIY4"/>
<gene>
    <name evidence="2" type="ORF">CLOSTMETH_03830</name>
</gene>
<keyword evidence="3" id="KW-1185">Reference proteome</keyword>
<feature type="transmembrane region" description="Helical" evidence="1">
    <location>
        <begin position="51"/>
        <end position="72"/>
    </location>
</feature>
<proteinExistence type="predicted"/>
<organism evidence="2 3">
    <name type="scientific">[Clostridium] methylpentosum DSM 5476</name>
    <dbReference type="NCBI Taxonomy" id="537013"/>
    <lineage>
        <taxon>Bacteria</taxon>
        <taxon>Bacillati</taxon>
        <taxon>Bacillota</taxon>
        <taxon>Clostridia</taxon>
        <taxon>Eubacteriales</taxon>
        <taxon>Oscillospiraceae</taxon>
        <taxon>Oscillospiraceae incertae sedis</taxon>
    </lineage>
</organism>
<name>C0EIY4_9FIRM</name>
<feature type="non-terminal residue" evidence="2">
    <location>
        <position position="1"/>
    </location>
</feature>
<dbReference type="Proteomes" id="UP000003340">
    <property type="component" value="Unassembled WGS sequence"/>
</dbReference>
<keyword evidence="1" id="KW-0472">Membrane</keyword>
<keyword evidence="1" id="KW-1133">Transmembrane helix</keyword>
<reference evidence="2 3" key="2">
    <citation type="submission" date="2009-02" db="EMBL/GenBank/DDBJ databases">
        <title>Draft genome sequence of Clostridium methylpentosum (DSM 5476).</title>
        <authorList>
            <person name="Sudarsanam P."/>
            <person name="Ley R."/>
            <person name="Guruge J."/>
            <person name="Turnbaugh P.J."/>
            <person name="Mahowald M."/>
            <person name="Liep D."/>
            <person name="Gordon J."/>
        </authorList>
    </citation>
    <scope>NUCLEOTIDE SEQUENCE [LARGE SCALE GENOMIC DNA]</scope>
    <source>
        <strain evidence="2 3">DSM 5476</strain>
    </source>
</reference>
<keyword evidence="1" id="KW-0812">Transmembrane</keyword>
<accession>C0EIY4</accession>
<evidence type="ECO:0000313" key="2">
    <source>
        <dbReference type="EMBL" id="EEG28571.1"/>
    </source>
</evidence>
<sequence length="88" mass="9935">GKIRYGSCYSSLYTLKGRLSVILFTSFIDLPLPFIVQLVDRTFLLRLKGIFLSASSPLGFFSASRLACGFLHTKRPEQKTLRSLCMKL</sequence>
<dbReference type="HOGENOM" id="CLU_2459825_0_0_9"/>
<evidence type="ECO:0000313" key="3">
    <source>
        <dbReference type="Proteomes" id="UP000003340"/>
    </source>
</evidence>